<dbReference type="GO" id="GO:0008783">
    <property type="term" value="F:agmatinase activity"/>
    <property type="evidence" value="ECO:0007669"/>
    <property type="project" value="TreeGrafter"/>
</dbReference>
<dbReference type="PANTHER" id="PTHR11358">
    <property type="entry name" value="ARGINASE/AGMATINASE"/>
    <property type="match status" value="1"/>
</dbReference>
<protein>
    <recommendedName>
        <fullName evidence="6">Formimidoylglutamase</fullName>
        <ecNumber evidence="6">3.5.3.8</ecNumber>
    </recommendedName>
</protein>
<dbReference type="InterPro" id="IPR006035">
    <property type="entry name" value="Ureohydrolase"/>
</dbReference>
<evidence type="ECO:0000256" key="5">
    <source>
        <dbReference type="ARBA" id="ARBA00023211"/>
    </source>
</evidence>
<evidence type="ECO:0000256" key="6">
    <source>
        <dbReference type="NCBIfam" id="TIGR01227"/>
    </source>
</evidence>
<dbReference type="InterPro" id="IPR020855">
    <property type="entry name" value="Ureohydrolase_Mn_BS"/>
</dbReference>
<evidence type="ECO:0000313" key="10">
    <source>
        <dbReference type="Proteomes" id="UP000614221"/>
    </source>
</evidence>
<comment type="caution">
    <text evidence="9">The sequence shown here is derived from an EMBL/GenBank/DDBJ whole genome shotgun (WGS) entry which is preliminary data.</text>
</comment>
<dbReference type="OrthoDB" id="7186at2157"/>
<comment type="similarity">
    <text evidence="1">Belongs to the arginase family. Agmatinase subfamily.</text>
</comment>
<dbReference type="EMBL" id="BMPD01000001">
    <property type="protein sequence ID" value="GGK52479.1"/>
    <property type="molecule type" value="Genomic_DNA"/>
</dbReference>
<accession>A0A830ELY2</accession>
<evidence type="ECO:0000256" key="8">
    <source>
        <dbReference type="SAM" id="MobiDB-lite"/>
    </source>
</evidence>
<dbReference type="PROSITE" id="PS01053">
    <property type="entry name" value="ARGINASE_1"/>
    <property type="match status" value="1"/>
</dbReference>
<keyword evidence="2" id="KW-0479">Metal-binding</keyword>
<keyword evidence="4" id="KW-0369">Histidine metabolism</keyword>
<dbReference type="PIRSF" id="PIRSF036979">
    <property type="entry name" value="Arginase"/>
    <property type="match status" value="1"/>
</dbReference>
<dbReference type="Pfam" id="PF00491">
    <property type="entry name" value="Arginase"/>
    <property type="match status" value="1"/>
</dbReference>
<dbReference type="EC" id="3.5.3.8" evidence="6"/>
<evidence type="ECO:0000256" key="4">
    <source>
        <dbReference type="ARBA" id="ARBA00022808"/>
    </source>
</evidence>
<proteinExistence type="inferred from homology"/>
<name>A0A830ELY2_9EURY</name>
<keyword evidence="5" id="KW-0464">Manganese</keyword>
<dbReference type="NCBIfam" id="TIGR01227">
    <property type="entry name" value="hutG"/>
    <property type="match status" value="1"/>
</dbReference>
<evidence type="ECO:0000256" key="7">
    <source>
        <dbReference type="RuleBase" id="RU003684"/>
    </source>
</evidence>
<evidence type="ECO:0000256" key="1">
    <source>
        <dbReference type="ARBA" id="ARBA00009227"/>
    </source>
</evidence>
<sequence length="307" mass="31635">MTDLTDPSPWIGPSGDPNDEQFGDIVETATLATAGEYDAVLVGEPYDGAVIGRPGARAGPSALRRELGGTKTHHIERGPVHAVADLGNIEVPAGNVEQVQRTVRSVTDRVHATSAVPVFLGGDNSLTFPNAAPLVADGTVGAISFDAHLDCRAVQDEPTSGTPYRQLHDAGLDTLAVVGARHFETSTAYHDYLAEQGGTVLPPESVAGDPIGAADDALAALGDVDAVYVSLDLDVLDAATAPGVSAPTPGGLSTRELFRMLGRVASDDRIAGFEVVECAPPLDTGNRTARAGARAIAHFFSGLGGDR</sequence>
<reference evidence="9" key="1">
    <citation type="journal article" date="2014" name="Int. J. Syst. Evol. Microbiol.">
        <title>Complete genome sequence of Corynebacterium casei LMG S-19264T (=DSM 44701T), isolated from a smear-ripened cheese.</title>
        <authorList>
            <consortium name="US DOE Joint Genome Institute (JGI-PGF)"/>
            <person name="Walter F."/>
            <person name="Albersmeier A."/>
            <person name="Kalinowski J."/>
            <person name="Ruckert C."/>
        </authorList>
    </citation>
    <scope>NUCLEOTIDE SEQUENCE</scope>
    <source>
        <strain evidence="9">JCM 19018</strain>
    </source>
</reference>
<dbReference type="SUPFAM" id="SSF52768">
    <property type="entry name" value="Arginase/deacetylase"/>
    <property type="match status" value="1"/>
</dbReference>
<feature type="region of interest" description="Disordered" evidence="8">
    <location>
        <begin position="1"/>
        <end position="20"/>
    </location>
</feature>
<dbReference type="AlphaFoldDB" id="A0A830ELY2"/>
<dbReference type="RefSeq" id="WP_188974516.1">
    <property type="nucleotide sequence ID" value="NZ_BMPD01000001.1"/>
</dbReference>
<keyword evidence="3 7" id="KW-0378">Hydrolase</keyword>
<evidence type="ECO:0000256" key="2">
    <source>
        <dbReference type="ARBA" id="ARBA00022723"/>
    </source>
</evidence>
<dbReference type="InterPro" id="IPR005923">
    <property type="entry name" value="HutG"/>
</dbReference>
<dbReference type="CDD" id="cd09990">
    <property type="entry name" value="Agmatinase-like"/>
    <property type="match status" value="1"/>
</dbReference>
<evidence type="ECO:0000313" key="9">
    <source>
        <dbReference type="EMBL" id="GGK52479.1"/>
    </source>
</evidence>
<evidence type="ECO:0000256" key="3">
    <source>
        <dbReference type="ARBA" id="ARBA00022801"/>
    </source>
</evidence>
<reference evidence="9" key="2">
    <citation type="submission" date="2020-09" db="EMBL/GenBank/DDBJ databases">
        <authorList>
            <person name="Sun Q."/>
            <person name="Ohkuma M."/>
        </authorList>
    </citation>
    <scope>NUCLEOTIDE SEQUENCE</scope>
    <source>
        <strain evidence="9">JCM 19018</strain>
    </source>
</reference>
<organism evidence="9 10">
    <name type="scientific">Haloarcula sebkhae</name>
    <dbReference type="NCBI Taxonomy" id="932660"/>
    <lineage>
        <taxon>Archaea</taxon>
        <taxon>Methanobacteriati</taxon>
        <taxon>Methanobacteriota</taxon>
        <taxon>Stenosarchaea group</taxon>
        <taxon>Halobacteria</taxon>
        <taxon>Halobacteriales</taxon>
        <taxon>Haloarculaceae</taxon>
        <taxon>Haloarcula</taxon>
    </lineage>
</organism>
<dbReference type="PROSITE" id="PS51409">
    <property type="entry name" value="ARGINASE_2"/>
    <property type="match status" value="1"/>
</dbReference>
<gene>
    <name evidence="9" type="ORF">GCM10009067_01120</name>
</gene>
<dbReference type="Proteomes" id="UP000614221">
    <property type="component" value="Unassembled WGS sequence"/>
</dbReference>
<dbReference type="PANTHER" id="PTHR11358:SF26">
    <property type="entry name" value="GUANIDINO ACID HYDROLASE, MITOCHONDRIAL"/>
    <property type="match status" value="1"/>
</dbReference>
<dbReference type="Gene3D" id="3.40.800.10">
    <property type="entry name" value="Ureohydrolase domain"/>
    <property type="match status" value="1"/>
</dbReference>
<dbReference type="GO" id="GO:0046872">
    <property type="term" value="F:metal ion binding"/>
    <property type="evidence" value="ECO:0007669"/>
    <property type="project" value="UniProtKB-KW"/>
</dbReference>
<dbReference type="GO" id="GO:0019556">
    <property type="term" value="P:L-histidine catabolic process to glutamate and formamide"/>
    <property type="evidence" value="ECO:0007669"/>
    <property type="project" value="UniProtKB-UniRule"/>
</dbReference>
<dbReference type="GO" id="GO:0050415">
    <property type="term" value="F:formimidoylglutamase activity"/>
    <property type="evidence" value="ECO:0007669"/>
    <property type="project" value="UniProtKB-UniRule"/>
</dbReference>
<dbReference type="InterPro" id="IPR023696">
    <property type="entry name" value="Ureohydrolase_dom_sf"/>
</dbReference>
<dbReference type="GO" id="GO:0033389">
    <property type="term" value="P:putrescine biosynthetic process from arginine, via agmatine"/>
    <property type="evidence" value="ECO:0007669"/>
    <property type="project" value="TreeGrafter"/>
</dbReference>